<reference evidence="1 2" key="1">
    <citation type="journal article" date="2022" name="Microbiol. Resour. Announc.">
        <title>Complete Genome Sequences of Thermus Strains Isolated from Senami Hot Spring in Japan.</title>
        <authorList>
            <person name="Miyazaki K."/>
        </authorList>
    </citation>
    <scope>NUCLEOTIDE SEQUENCE [LARGE SCALE GENOMIC DNA]</scope>
    <source>
        <strain evidence="1 2">SNM4-1</strain>
        <plasmid evidence="1 2">pTbrSNM4-1b</plasmid>
    </source>
</reference>
<gene>
    <name evidence="1" type="ORF">TbrSNM41_24250</name>
</gene>
<keyword evidence="1" id="KW-0614">Plasmid</keyword>
<dbReference type="Proteomes" id="UP000831120">
    <property type="component" value="Plasmid pTbrSNM4-1b"/>
</dbReference>
<accession>A0ABM7XMW1</accession>
<name>A0ABM7XMW1_THEBO</name>
<evidence type="ECO:0000313" key="2">
    <source>
        <dbReference type="Proteomes" id="UP000831120"/>
    </source>
</evidence>
<sequence length="332" mass="39511">MANLGSREAGKMDFAREALWRRMDGAMGKKAVQIPVFLVNPRQMDYLYPPERMRFLHPEAVRRWAQERRKRRERNEGEPLQGLDLAPSDRYREVVAVGLYMHQLDGKRKEELLRLAEGDPEAEALQRHNGPAILLCPERILSWARQEGVNHNLVLDKVYYHELGHALMDTGPTPYGELWGRIIEESLANWVAYRRFRGQEARWVQRLIQGQPAEYQGYLAVEEGFVFLGDRETLEEWAWHMRRLWHRAPWDWEEWWYAWRHLWHELWERGYGFLDRGFPPLLPGLPLPMQEEAGASNFRLWREAKRQEWFKEPDVVRAYAGFAEELLLRAVD</sequence>
<proteinExistence type="predicted"/>
<evidence type="ECO:0000313" key="1">
    <source>
        <dbReference type="EMBL" id="BDG17691.1"/>
    </source>
</evidence>
<geneLocation type="plasmid" evidence="1 2">
    <name>pTbrSNM4-1b</name>
</geneLocation>
<keyword evidence="2" id="KW-1185">Reference proteome</keyword>
<organism evidence="1 2">
    <name type="scientific">Thermus brockianus</name>
    <dbReference type="NCBI Taxonomy" id="56956"/>
    <lineage>
        <taxon>Bacteria</taxon>
        <taxon>Thermotogati</taxon>
        <taxon>Deinococcota</taxon>
        <taxon>Deinococci</taxon>
        <taxon>Thermales</taxon>
        <taxon>Thermaceae</taxon>
        <taxon>Thermus</taxon>
    </lineage>
</organism>
<protein>
    <submittedName>
        <fullName evidence="1">Uncharacterized protein</fullName>
    </submittedName>
</protein>
<dbReference type="EMBL" id="AP025594">
    <property type="protein sequence ID" value="BDG17691.1"/>
    <property type="molecule type" value="Genomic_DNA"/>
</dbReference>